<dbReference type="InterPro" id="IPR002645">
    <property type="entry name" value="STAS_dom"/>
</dbReference>
<feature type="transmembrane region" description="Helical" evidence="5">
    <location>
        <begin position="96"/>
        <end position="114"/>
    </location>
</feature>
<dbReference type="Proteomes" id="UP000008467">
    <property type="component" value="Chromosome"/>
</dbReference>
<feature type="transmembrane region" description="Helical" evidence="5">
    <location>
        <begin position="126"/>
        <end position="144"/>
    </location>
</feature>
<name>F2JQ86_CELLD</name>
<dbReference type="Pfam" id="PF01740">
    <property type="entry name" value="STAS"/>
    <property type="match status" value="1"/>
</dbReference>
<comment type="subcellular location">
    <subcellularLocation>
        <location evidence="1">Membrane</location>
        <topology evidence="1">Multi-pass membrane protein</topology>
    </subcellularLocation>
</comment>
<dbReference type="SUPFAM" id="SSF52091">
    <property type="entry name" value="SpoIIaa-like"/>
    <property type="match status" value="1"/>
</dbReference>
<dbReference type="CDD" id="cd07042">
    <property type="entry name" value="STAS_SulP_like_sulfate_transporter"/>
    <property type="match status" value="1"/>
</dbReference>
<gene>
    <name evidence="7" type="ordered locus">Clole_2034</name>
</gene>
<evidence type="ECO:0000256" key="4">
    <source>
        <dbReference type="ARBA" id="ARBA00023136"/>
    </source>
</evidence>
<dbReference type="KEGG" id="cle:Clole_2034"/>
<dbReference type="RefSeq" id="WP_013657042.1">
    <property type="nucleotide sequence ID" value="NC_015275.1"/>
</dbReference>
<dbReference type="Pfam" id="PF00916">
    <property type="entry name" value="Sulfate_transp"/>
    <property type="match status" value="1"/>
</dbReference>
<keyword evidence="8" id="KW-1185">Reference proteome</keyword>
<keyword evidence="4 5" id="KW-0472">Membrane</keyword>
<dbReference type="GO" id="GO:0016020">
    <property type="term" value="C:membrane"/>
    <property type="evidence" value="ECO:0007669"/>
    <property type="project" value="UniProtKB-SubCell"/>
</dbReference>
<evidence type="ECO:0000313" key="8">
    <source>
        <dbReference type="Proteomes" id="UP000008467"/>
    </source>
</evidence>
<evidence type="ECO:0000256" key="1">
    <source>
        <dbReference type="ARBA" id="ARBA00004141"/>
    </source>
</evidence>
<feature type="transmembrane region" description="Helical" evidence="5">
    <location>
        <begin position="173"/>
        <end position="190"/>
    </location>
</feature>
<dbReference type="eggNOG" id="COG0659">
    <property type="taxonomic scope" value="Bacteria"/>
</dbReference>
<evidence type="ECO:0000313" key="7">
    <source>
        <dbReference type="EMBL" id="ADZ83748.1"/>
    </source>
</evidence>
<accession>F2JQ86</accession>
<keyword evidence="3 5" id="KW-1133">Transmembrane helix</keyword>
<dbReference type="InterPro" id="IPR001902">
    <property type="entry name" value="SLC26A/SulP_fam"/>
</dbReference>
<feature type="transmembrane region" description="Helical" evidence="5">
    <location>
        <begin position="50"/>
        <end position="67"/>
    </location>
</feature>
<dbReference type="HOGENOM" id="CLU_003182_13_1_9"/>
<feature type="domain" description="STAS" evidence="6">
    <location>
        <begin position="442"/>
        <end position="540"/>
    </location>
</feature>
<proteinExistence type="predicted"/>
<evidence type="ECO:0000256" key="5">
    <source>
        <dbReference type="SAM" id="Phobius"/>
    </source>
</evidence>
<organism evidence="7 8">
    <name type="scientific">Cellulosilyticum lentocellum (strain ATCC 49066 / DSM 5427 / NCIMB 11756 / RHM5)</name>
    <name type="common">Clostridium lentocellum</name>
    <dbReference type="NCBI Taxonomy" id="642492"/>
    <lineage>
        <taxon>Bacteria</taxon>
        <taxon>Bacillati</taxon>
        <taxon>Bacillota</taxon>
        <taxon>Clostridia</taxon>
        <taxon>Lachnospirales</taxon>
        <taxon>Cellulosilyticaceae</taxon>
        <taxon>Cellulosilyticum</taxon>
    </lineage>
</organism>
<dbReference type="STRING" id="642492.Clole_2034"/>
<dbReference type="GO" id="GO:0055085">
    <property type="term" value="P:transmembrane transport"/>
    <property type="evidence" value="ECO:0007669"/>
    <property type="project" value="InterPro"/>
</dbReference>
<dbReference type="PROSITE" id="PS50801">
    <property type="entry name" value="STAS"/>
    <property type="match status" value="1"/>
</dbReference>
<reference evidence="7 8" key="1">
    <citation type="journal article" date="2011" name="J. Bacteriol.">
        <title>Complete genome sequence of the cellulose-degrading bacterium Cellulosilyticum lentocellum.</title>
        <authorList>
            <consortium name="US DOE Joint Genome Institute"/>
            <person name="Miller D.A."/>
            <person name="Suen G."/>
            <person name="Bruce D."/>
            <person name="Copeland A."/>
            <person name="Cheng J.F."/>
            <person name="Detter C."/>
            <person name="Goodwin L.A."/>
            <person name="Han C.S."/>
            <person name="Hauser L.J."/>
            <person name="Land M.L."/>
            <person name="Lapidus A."/>
            <person name="Lucas S."/>
            <person name="Meincke L."/>
            <person name="Pitluck S."/>
            <person name="Tapia R."/>
            <person name="Teshima H."/>
            <person name="Woyke T."/>
            <person name="Fox B.G."/>
            <person name="Angert E.R."/>
            <person name="Currie C.R."/>
        </authorList>
    </citation>
    <scope>NUCLEOTIDE SEQUENCE [LARGE SCALE GENOMIC DNA]</scope>
    <source>
        <strain evidence="8">ATCC 49066 / DSM 5427 / NCIMB 11756 / RHM5</strain>
    </source>
</reference>
<dbReference type="InterPro" id="IPR036513">
    <property type="entry name" value="STAS_dom_sf"/>
</dbReference>
<keyword evidence="2 5" id="KW-0812">Transmembrane</keyword>
<evidence type="ECO:0000256" key="2">
    <source>
        <dbReference type="ARBA" id="ARBA00022692"/>
    </source>
</evidence>
<feature type="transmembrane region" description="Helical" evidence="5">
    <location>
        <begin position="244"/>
        <end position="267"/>
    </location>
</feature>
<evidence type="ECO:0000256" key="3">
    <source>
        <dbReference type="ARBA" id="ARBA00022989"/>
    </source>
</evidence>
<feature type="transmembrane region" description="Helical" evidence="5">
    <location>
        <begin position="21"/>
        <end position="44"/>
    </location>
</feature>
<feature type="transmembrane region" description="Helical" evidence="5">
    <location>
        <begin position="326"/>
        <end position="355"/>
    </location>
</feature>
<feature type="transmembrane region" description="Helical" evidence="5">
    <location>
        <begin position="197"/>
        <end position="214"/>
    </location>
</feature>
<dbReference type="AlphaFoldDB" id="F2JQ86"/>
<protein>
    <submittedName>
        <fullName evidence="7">Sulphate transporter</fullName>
    </submittedName>
</protein>
<dbReference type="Gene3D" id="3.30.750.24">
    <property type="entry name" value="STAS domain"/>
    <property type="match status" value="1"/>
</dbReference>
<evidence type="ECO:0000259" key="6">
    <source>
        <dbReference type="PROSITE" id="PS50801"/>
    </source>
</evidence>
<dbReference type="InterPro" id="IPR011547">
    <property type="entry name" value="SLC26A/SulP_dom"/>
</dbReference>
<dbReference type="PANTHER" id="PTHR11814">
    <property type="entry name" value="SULFATE TRANSPORTER"/>
    <property type="match status" value="1"/>
</dbReference>
<sequence>MFKQYIVDLKKEFKDYNGKKLSQDALAGLTVTAVALPLALAFGVSSGADAAAGLITAILSGFLMSALSGASYQISGPTGAMTAILIGLVAKYQMEGVFIATLLAGIILLIAGLLKIGKLVSLIPSPVITGFTSGIAIIIALGQIDNFFGVTSQGGTNIEKLLSYGTLGFQPNWYAVGLGTLVIVIMLAWPKKWNAKVPSSLVGIIIALVVSMILKKDVAMVGDIPKTLLPATRLSLSDLSMEKINLLFSSSISIAALGMIESLLCGASAGRMKDEKLNADRELVAQGIGNMIIPFFGGVPSTAAIARTSVAIKSGAQTRITGIFHAVGLLASMFLLGGVMSQIPLSALAGVLMVTAWRMNEWESIRFIFSKKLKTAIAQFCITMLATVIFDLTLAILLGVIFSILFFVVNISGIEINLSDIDPARLASNGLHIEHDHEKTKVVYLTGPVFFTTTEKIKAEISQLTDLEYVIFSMRGVPLLDATGTQLFSELNESFKAQGTTVLFSGLQPKVKHLMERSGLMETVGEENFFWSVEQSIMAIEKEQLAS</sequence>
<feature type="transmembrane region" description="Helical" evidence="5">
    <location>
        <begin position="376"/>
        <end position="409"/>
    </location>
</feature>
<dbReference type="EMBL" id="CP002582">
    <property type="protein sequence ID" value="ADZ83748.1"/>
    <property type="molecule type" value="Genomic_DNA"/>
</dbReference>